<keyword evidence="2" id="KW-0813">Transport</keyword>
<feature type="transmembrane region" description="Helical" evidence="7">
    <location>
        <begin position="162"/>
        <end position="182"/>
    </location>
</feature>
<comment type="subcellular location">
    <subcellularLocation>
        <location evidence="1">Cell membrane</location>
        <topology evidence="1">Multi-pass membrane protein</topology>
    </subcellularLocation>
</comment>
<keyword evidence="6 7" id="KW-0472">Membrane</keyword>
<accession>A0AAC9TW83</accession>
<dbReference type="GO" id="GO:0005886">
    <property type="term" value="C:plasma membrane"/>
    <property type="evidence" value="ECO:0007669"/>
    <property type="project" value="UniProtKB-SubCell"/>
</dbReference>
<dbReference type="AlphaFoldDB" id="A0AAC9TW83"/>
<feature type="transmembrane region" description="Helical" evidence="7">
    <location>
        <begin position="136"/>
        <end position="155"/>
    </location>
</feature>
<protein>
    <submittedName>
        <fullName evidence="8">Multidrug transporter</fullName>
    </submittedName>
</protein>
<sequence length="438" mass="51141">MNLIKRINFRLFIVLMIQALIPSIYSTFRIYLLDSYPNASGINIASQQMWLGIIYEVFEEAIIAPLFFFFGKIKDKDSFEEKYIFINKVRSSILIITFIYIIMAFVINVFAGHLVTVMKQQTELYQQTTAYIRLESLANITIVLFNLMIIVHTALENYKSIFVITTIKMFLTIIFDILFVSQYPISLNLGVNGIAYNNIISNLISVIIALILLSKSGYNIFDKIKLQFLWNKKISSLNVISGLESFYRNLIYSIVLLRMINIVGEQGNYWVANSFYWAWLLIPINQIGTLIKTDLSKDHSRSLKPYVLLTTICVIIWIALIPTYKYFMKYIMNAQNLESVMSLIMILFPFYIFYAYYNIISNLLYAIGQIKYMLLQSFIVNTFFNIPYFILYLKGVYEVTLLNITLRFGIAILISTVIIYIIYFVKIRKIIELEKHNI</sequence>
<feature type="transmembrane region" description="Helical" evidence="7">
    <location>
        <begin position="339"/>
        <end position="360"/>
    </location>
</feature>
<name>A0AAC9TW83_9SPIR</name>
<feature type="transmembrane region" description="Helical" evidence="7">
    <location>
        <begin position="372"/>
        <end position="392"/>
    </location>
</feature>
<keyword evidence="9" id="KW-1185">Reference proteome</keyword>
<feature type="transmembrane region" description="Helical" evidence="7">
    <location>
        <begin position="12"/>
        <end position="32"/>
    </location>
</feature>
<dbReference type="PANTHER" id="PTHR43549">
    <property type="entry name" value="MULTIDRUG RESISTANCE PROTEIN YPNP-RELATED"/>
    <property type="match status" value="1"/>
</dbReference>
<dbReference type="EMBL" id="CP019914">
    <property type="protein sequence ID" value="ASJ22763.1"/>
    <property type="molecule type" value="Genomic_DNA"/>
</dbReference>
<evidence type="ECO:0000256" key="6">
    <source>
        <dbReference type="ARBA" id="ARBA00023136"/>
    </source>
</evidence>
<evidence type="ECO:0000256" key="5">
    <source>
        <dbReference type="ARBA" id="ARBA00022989"/>
    </source>
</evidence>
<evidence type="ECO:0000313" key="8">
    <source>
        <dbReference type="EMBL" id="ASJ22763.1"/>
    </source>
</evidence>
<evidence type="ECO:0000256" key="1">
    <source>
        <dbReference type="ARBA" id="ARBA00004651"/>
    </source>
</evidence>
<feature type="transmembrane region" description="Helical" evidence="7">
    <location>
        <begin position="305"/>
        <end position="327"/>
    </location>
</feature>
<keyword evidence="5 7" id="KW-1133">Transmembrane helix</keyword>
<proteinExistence type="predicted"/>
<dbReference type="PANTHER" id="PTHR43549:SF2">
    <property type="entry name" value="MULTIDRUG RESISTANCE PROTEIN NORM-RELATED"/>
    <property type="match status" value="1"/>
</dbReference>
<evidence type="ECO:0000256" key="7">
    <source>
        <dbReference type="SAM" id="Phobius"/>
    </source>
</evidence>
<evidence type="ECO:0000256" key="2">
    <source>
        <dbReference type="ARBA" id="ARBA00022448"/>
    </source>
</evidence>
<reference evidence="8 9" key="1">
    <citation type="submission" date="2017-02" db="EMBL/GenBank/DDBJ databases">
        <title>Complete genome sequence of Brachyspira hampsonii genomovar I strain NSH-16 (ATCC BAA-2463).</title>
        <authorList>
            <person name="Mirajkar N.S."/>
            <person name="Gebhart C.J."/>
        </authorList>
    </citation>
    <scope>NUCLEOTIDE SEQUENCE [LARGE SCALE GENOMIC DNA]</scope>
    <source>
        <strain evidence="8 9">NSH-16</strain>
    </source>
</reference>
<feature type="transmembrane region" description="Helical" evidence="7">
    <location>
        <begin position="194"/>
        <end position="213"/>
    </location>
</feature>
<feature type="transmembrane region" description="Helical" evidence="7">
    <location>
        <begin position="52"/>
        <end position="71"/>
    </location>
</feature>
<feature type="transmembrane region" description="Helical" evidence="7">
    <location>
        <begin position="92"/>
        <end position="116"/>
    </location>
</feature>
<evidence type="ECO:0000313" key="9">
    <source>
        <dbReference type="Proteomes" id="UP000264880"/>
    </source>
</evidence>
<dbReference type="KEGG" id="bhp:BHAMNSH16_04015"/>
<dbReference type="Proteomes" id="UP000264880">
    <property type="component" value="Chromosome"/>
</dbReference>
<keyword evidence="3" id="KW-1003">Cell membrane</keyword>
<gene>
    <name evidence="8" type="ORF">BHAMNSH16_04015</name>
</gene>
<dbReference type="InterPro" id="IPR052031">
    <property type="entry name" value="Membrane_Transporter-Flippase"/>
</dbReference>
<keyword evidence="4 7" id="KW-0812">Transmembrane</keyword>
<evidence type="ECO:0000256" key="4">
    <source>
        <dbReference type="ARBA" id="ARBA00022692"/>
    </source>
</evidence>
<evidence type="ECO:0000256" key="3">
    <source>
        <dbReference type="ARBA" id="ARBA00022475"/>
    </source>
</evidence>
<organism evidence="8 9">
    <name type="scientific">Brachyspira hampsonii</name>
    <dbReference type="NCBI Taxonomy" id="1287055"/>
    <lineage>
        <taxon>Bacteria</taxon>
        <taxon>Pseudomonadati</taxon>
        <taxon>Spirochaetota</taxon>
        <taxon>Spirochaetia</taxon>
        <taxon>Brachyspirales</taxon>
        <taxon>Brachyspiraceae</taxon>
        <taxon>Brachyspira</taxon>
    </lineage>
</organism>
<feature type="transmembrane region" description="Helical" evidence="7">
    <location>
        <begin position="404"/>
        <end position="425"/>
    </location>
</feature>
<dbReference type="NCBIfam" id="NF045539">
    <property type="entry name" value="MATE_efflux1"/>
    <property type="match status" value="1"/>
</dbReference>